<evidence type="ECO:0000313" key="3">
    <source>
        <dbReference type="Proteomes" id="UP000834106"/>
    </source>
</evidence>
<accession>A0AAD1YKJ8</accession>
<name>A0AAD1YKJ8_9LAMI</name>
<protein>
    <submittedName>
        <fullName evidence="2">Uncharacterized protein</fullName>
    </submittedName>
</protein>
<evidence type="ECO:0000256" key="1">
    <source>
        <dbReference type="SAM" id="MobiDB-lite"/>
    </source>
</evidence>
<keyword evidence="3" id="KW-1185">Reference proteome</keyword>
<dbReference type="Gene3D" id="3.20.20.80">
    <property type="entry name" value="Glycosidases"/>
    <property type="match status" value="1"/>
</dbReference>
<proteinExistence type="predicted"/>
<dbReference type="Proteomes" id="UP000834106">
    <property type="component" value="Chromosome 1"/>
</dbReference>
<sequence>MEKCYASVPRRRHECTEVFVHTSVHLDGGMDKCLRPSVQLDGGMSSERIHVLPPAEPSHSIPQKNQPKNWDQDSNSGSGYIRIHSRPGRDHYQKILHSAAIISTSNRIPLPFGLLDLHGAGENRESVWGPSRYKVSDMLKKGAKMGMPICRTWAFSDGARPNDLQTQPGVSESAGLGLRCPLPPPPSVPPLVSGPPRSVLATIAIGSATTDQFTISDDSPTSSLEDGGWTAALSSLGEDP</sequence>
<reference evidence="2" key="1">
    <citation type="submission" date="2023-05" db="EMBL/GenBank/DDBJ databases">
        <authorList>
            <person name="Huff M."/>
        </authorList>
    </citation>
    <scope>NUCLEOTIDE SEQUENCE</scope>
</reference>
<dbReference type="AlphaFoldDB" id="A0AAD1YKJ8"/>
<feature type="region of interest" description="Disordered" evidence="1">
    <location>
        <begin position="53"/>
        <end position="79"/>
    </location>
</feature>
<feature type="compositionally biased region" description="Polar residues" evidence="1">
    <location>
        <begin position="60"/>
        <end position="78"/>
    </location>
</feature>
<organism evidence="2 3">
    <name type="scientific">Fraxinus pennsylvanica</name>
    <dbReference type="NCBI Taxonomy" id="56036"/>
    <lineage>
        <taxon>Eukaryota</taxon>
        <taxon>Viridiplantae</taxon>
        <taxon>Streptophyta</taxon>
        <taxon>Embryophyta</taxon>
        <taxon>Tracheophyta</taxon>
        <taxon>Spermatophyta</taxon>
        <taxon>Magnoliopsida</taxon>
        <taxon>eudicotyledons</taxon>
        <taxon>Gunneridae</taxon>
        <taxon>Pentapetalae</taxon>
        <taxon>asterids</taxon>
        <taxon>lamiids</taxon>
        <taxon>Lamiales</taxon>
        <taxon>Oleaceae</taxon>
        <taxon>Oleeae</taxon>
        <taxon>Fraxinus</taxon>
    </lineage>
</organism>
<evidence type="ECO:0000313" key="2">
    <source>
        <dbReference type="EMBL" id="CAI9752648.1"/>
    </source>
</evidence>
<feature type="compositionally biased region" description="Polar residues" evidence="1">
    <location>
        <begin position="210"/>
        <end position="224"/>
    </location>
</feature>
<feature type="region of interest" description="Disordered" evidence="1">
    <location>
        <begin position="210"/>
        <end position="240"/>
    </location>
</feature>
<dbReference type="EMBL" id="OU503036">
    <property type="protein sequence ID" value="CAI9752648.1"/>
    <property type="molecule type" value="Genomic_DNA"/>
</dbReference>
<gene>
    <name evidence="2" type="ORF">FPE_LOCUS79</name>
</gene>